<evidence type="ECO:0000313" key="1">
    <source>
        <dbReference type="EMBL" id="KAJ3485772.1"/>
    </source>
</evidence>
<reference evidence="1" key="1">
    <citation type="submission" date="2022-07" db="EMBL/GenBank/DDBJ databases">
        <title>Genome Sequence of Physisporinus lineatus.</title>
        <authorList>
            <person name="Buettner E."/>
        </authorList>
    </citation>
    <scope>NUCLEOTIDE SEQUENCE</scope>
    <source>
        <strain evidence="1">VT162</strain>
    </source>
</reference>
<protein>
    <submittedName>
        <fullName evidence="1">Uncharacterized protein</fullName>
    </submittedName>
</protein>
<keyword evidence="2" id="KW-1185">Reference proteome</keyword>
<accession>A0AAD5YHQ7</accession>
<proteinExistence type="predicted"/>
<organism evidence="1 2">
    <name type="scientific">Meripilus lineatus</name>
    <dbReference type="NCBI Taxonomy" id="2056292"/>
    <lineage>
        <taxon>Eukaryota</taxon>
        <taxon>Fungi</taxon>
        <taxon>Dikarya</taxon>
        <taxon>Basidiomycota</taxon>
        <taxon>Agaricomycotina</taxon>
        <taxon>Agaricomycetes</taxon>
        <taxon>Polyporales</taxon>
        <taxon>Meripilaceae</taxon>
        <taxon>Meripilus</taxon>
    </lineage>
</organism>
<dbReference type="AlphaFoldDB" id="A0AAD5YHQ7"/>
<comment type="caution">
    <text evidence="1">The sequence shown here is derived from an EMBL/GenBank/DDBJ whole genome shotgun (WGS) entry which is preliminary data.</text>
</comment>
<name>A0AAD5YHQ7_9APHY</name>
<dbReference type="EMBL" id="JANAWD010000142">
    <property type="protein sequence ID" value="KAJ3485772.1"/>
    <property type="molecule type" value="Genomic_DNA"/>
</dbReference>
<gene>
    <name evidence="1" type="ORF">NLI96_g4732</name>
</gene>
<evidence type="ECO:0000313" key="2">
    <source>
        <dbReference type="Proteomes" id="UP001212997"/>
    </source>
</evidence>
<dbReference type="Proteomes" id="UP001212997">
    <property type="component" value="Unassembled WGS sequence"/>
</dbReference>
<sequence>MSHPNTTNFSYPPSQISFLPRQYPSTVSRDTSYGVSQGFGSKLIQLLSMNSGYYGALWPEIIREAGWVERFTTLRFVNHFFAQVCKELEGHRRSERAKRPGVPFTISPSLYNEEWRIWGASSPRFVRVEHFVRFCELGGIDPASGVIWEPHGPWVRGHHTYMWASPNRDIIVEARRNPAENNGYCIDLGVIGVESKAVAMFEYLRDGMHESRRPKHPESITEWSEMAWAREWI</sequence>